<proteinExistence type="predicted"/>
<organism evidence="1 2">
    <name type="scientific">Vararia minispora EC-137</name>
    <dbReference type="NCBI Taxonomy" id="1314806"/>
    <lineage>
        <taxon>Eukaryota</taxon>
        <taxon>Fungi</taxon>
        <taxon>Dikarya</taxon>
        <taxon>Basidiomycota</taxon>
        <taxon>Agaricomycotina</taxon>
        <taxon>Agaricomycetes</taxon>
        <taxon>Russulales</taxon>
        <taxon>Lachnocladiaceae</taxon>
        <taxon>Vararia</taxon>
    </lineage>
</organism>
<comment type="caution">
    <text evidence="1">The sequence shown here is derived from an EMBL/GenBank/DDBJ whole genome shotgun (WGS) entry which is preliminary data.</text>
</comment>
<sequence length="344" mass="36696">MTDDASFQPILLSLPSLTPSLAAEVLPHGLTLHRLFLQADGRTHDLVVGPEDPTGHKILKYTNTVIGRYTNRVPTGPHTLTRNGITTTISPKATAESAPRVSLHGGPTGFDQLTVQHWGFNLEASLKDGSPSLSVKNHRLTIAAPHTVKIDGDGLATGELAPTSGTVHQHRSKLIGENFPEVAAEGSLSPGYGEYNHFYVFDKRDLGPSIAAKHRITAEEFTPELNAVADVLKPGAADGVVELASEKSGIRLVFGTNQSGVQFYSYNFASGEGSRKRIHGGSGSFGPGEGYPATSAVFLEFHEPLASYLHPGSNPSGDDTILAPGEIYNNYVRADVLYKTPNPL</sequence>
<evidence type="ECO:0000313" key="1">
    <source>
        <dbReference type="EMBL" id="KAI0034751.1"/>
    </source>
</evidence>
<gene>
    <name evidence="1" type="ORF">K488DRAFT_44805</name>
</gene>
<dbReference type="EMBL" id="MU273495">
    <property type="protein sequence ID" value="KAI0034751.1"/>
    <property type="molecule type" value="Genomic_DNA"/>
</dbReference>
<evidence type="ECO:0000313" key="2">
    <source>
        <dbReference type="Proteomes" id="UP000814128"/>
    </source>
</evidence>
<reference evidence="1" key="1">
    <citation type="submission" date="2021-02" db="EMBL/GenBank/DDBJ databases">
        <authorList>
            <consortium name="DOE Joint Genome Institute"/>
            <person name="Ahrendt S."/>
            <person name="Looney B.P."/>
            <person name="Miyauchi S."/>
            <person name="Morin E."/>
            <person name="Drula E."/>
            <person name="Courty P.E."/>
            <person name="Chicoki N."/>
            <person name="Fauchery L."/>
            <person name="Kohler A."/>
            <person name="Kuo A."/>
            <person name="Labutti K."/>
            <person name="Pangilinan J."/>
            <person name="Lipzen A."/>
            <person name="Riley R."/>
            <person name="Andreopoulos W."/>
            <person name="He G."/>
            <person name="Johnson J."/>
            <person name="Barry K.W."/>
            <person name="Grigoriev I.V."/>
            <person name="Nagy L."/>
            <person name="Hibbett D."/>
            <person name="Henrissat B."/>
            <person name="Matheny P.B."/>
            <person name="Labbe J."/>
            <person name="Martin F."/>
        </authorList>
    </citation>
    <scope>NUCLEOTIDE SEQUENCE</scope>
    <source>
        <strain evidence="1">EC-137</strain>
    </source>
</reference>
<keyword evidence="2" id="KW-1185">Reference proteome</keyword>
<dbReference type="Proteomes" id="UP000814128">
    <property type="component" value="Unassembled WGS sequence"/>
</dbReference>
<accession>A0ACB8QS90</accession>
<protein>
    <submittedName>
        <fullName evidence="1">Galactose mutarotase-like protein</fullName>
    </submittedName>
</protein>
<name>A0ACB8QS90_9AGAM</name>
<reference evidence="1" key="2">
    <citation type="journal article" date="2022" name="New Phytol.">
        <title>Evolutionary transition to the ectomycorrhizal habit in the genomes of a hyperdiverse lineage of mushroom-forming fungi.</title>
        <authorList>
            <person name="Looney B."/>
            <person name="Miyauchi S."/>
            <person name="Morin E."/>
            <person name="Drula E."/>
            <person name="Courty P.E."/>
            <person name="Kohler A."/>
            <person name="Kuo A."/>
            <person name="LaButti K."/>
            <person name="Pangilinan J."/>
            <person name="Lipzen A."/>
            <person name="Riley R."/>
            <person name="Andreopoulos W."/>
            <person name="He G."/>
            <person name="Johnson J."/>
            <person name="Nolan M."/>
            <person name="Tritt A."/>
            <person name="Barry K.W."/>
            <person name="Grigoriev I.V."/>
            <person name="Nagy L.G."/>
            <person name="Hibbett D."/>
            <person name="Henrissat B."/>
            <person name="Matheny P.B."/>
            <person name="Labbe J."/>
            <person name="Martin F.M."/>
        </authorList>
    </citation>
    <scope>NUCLEOTIDE SEQUENCE</scope>
    <source>
        <strain evidence="1">EC-137</strain>
    </source>
</reference>